<evidence type="ECO:0000313" key="3">
    <source>
        <dbReference type="Proteomes" id="UP000073923"/>
    </source>
</evidence>
<dbReference type="Gene3D" id="3.30.70.120">
    <property type="match status" value="1"/>
</dbReference>
<evidence type="ECO:0000313" key="2">
    <source>
        <dbReference type="EMBL" id="KTT97121.1"/>
    </source>
</evidence>
<dbReference type="GO" id="GO:0005507">
    <property type="term" value="F:copper ion binding"/>
    <property type="evidence" value="ECO:0007669"/>
    <property type="project" value="TreeGrafter"/>
</dbReference>
<dbReference type="AlphaFoldDB" id="A0A147IPP4"/>
<protein>
    <submittedName>
        <fullName evidence="2">Cation tolerance protein CutA</fullName>
    </submittedName>
</protein>
<dbReference type="OrthoDB" id="37622at2"/>
<dbReference type="Proteomes" id="UP000073923">
    <property type="component" value="Unassembled WGS sequence"/>
</dbReference>
<dbReference type="EMBL" id="LDTF01000068">
    <property type="protein sequence ID" value="KTT97121.1"/>
    <property type="molecule type" value="Genomic_DNA"/>
</dbReference>
<reference evidence="2 3" key="1">
    <citation type="journal article" date="2016" name="Front. Microbiol.">
        <title>Genomic Resource of Rice Seed Associated Bacteria.</title>
        <authorList>
            <person name="Midha S."/>
            <person name="Bansal K."/>
            <person name="Sharma S."/>
            <person name="Kumar N."/>
            <person name="Patil P.P."/>
            <person name="Chaudhry V."/>
            <person name="Patil P.B."/>
        </authorList>
    </citation>
    <scope>NUCLEOTIDE SEQUENCE [LARGE SCALE GENOMIC DNA]</scope>
    <source>
        <strain evidence="2 3">NS355</strain>
    </source>
</reference>
<dbReference type="PANTHER" id="PTHR23419">
    <property type="entry name" value="DIVALENT CATION TOLERANCE CUTA-RELATED"/>
    <property type="match status" value="1"/>
</dbReference>
<dbReference type="InterPro" id="IPR015867">
    <property type="entry name" value="N-reg_PII/ATP_PRibTrfase_C"/>
</dbReference>
<organism evidence="2 3">
    <name type="scientific">Sphingomonas yabuuchiae</name>
    <dbReference type="NCBI Taxonomy" id="172044"/>
    <lineage>
        <taxon>Bacteria</taxon>
        <taxon>Pseudomonadati</taxon>
        <taxon>Pseudomonadota</taxon>
        <taxon>Alphaproteobacteria</taxon>
        <taxon>Sphingomonadales</taxon>
        <taxon>Sphingomonadaceae</taxon>
        <taxon>Sphingomonas</taxon>
    </lineage>
</organism>
<dbReference type="GO" id="GO:0010038">
    <property type="term" value="P:response to metal ion"/>
    <property type="evidence" value="ECO:0007669"/>
    <property type="project" value="InterPro"/>
</dbReference>
<accession>A0A147IPP4</accession>
<name>A0A147IPP4_9SPHN</name>
<gene>
    <name evidence="2" type="ORF">NS355_12365</name>
</gene>
<evidence type="ECO:0000256" key="1">
    <source>
        <dbReference type="ARBA" id="ARBA00010169"/>
    </source>
</evidence>
<comment type="similarity">
    <text evidence="1">Belongs to the CutA family.</text>
</comment>
<proteinExistence type="inferred from homology"/>
<dbReference type="Pfam" id="PF03091">
    <property type="entry name" value="CutA1"/>
    <property type="match status" value="1"/>
</dbReference>
<dbReference type="PANTHER" id="PTHR23419:SF8">
    <property type="entry name" value="FI09726P"/>
    <property type="match status" value="1"/>
</dbReference>
<dbReference type="SUPFAM" id="SSF54913">
    <property type="entry name" value="GlnB-like"/>
    <property type="match status" value="1"/>
</dbReference>
<dbReference type="RefSeq" id="WP_058745993.1">
    <property type="nucleotide sequence ID" value="NZ_LDTF01000068.1"/>
</dbReference>
<comment type="caution">
    <text evidence="2">The sequence shown here is derived from an EMBL/GenBank/DDBJ whole genome shotgun (WGS) entry which is preliminary data.</text>
</comment>
<dbReference type="InterPro" id="IPR011322">
    <property type="entry name" value="N-reg_PII-like_a/b"/>
</dbReference>
<dbReference type="PATRIC" id="fig|172044.3.peg.2474"/>
<dbReference type="InterPro" id="IPR004323">
    <property type="entry name" value="Ion_tolerance_CutA"/>
</dbReference>
<sequence length="105" mass="11822">MTDTAIVVLCAVGGRDEASGIARALVERRLAACVQMTPIESWYRWDGAVQHETEAMLHIKTMRSRFAQLCETIESLHSYDVPEIVALPITDASPRYLEWVRQSVC</sequence>